<dbReference type="Gene3D" id="2.60.120.200">
    <property type="match status" value="1"/>
</dbReference>
<proteinExistence type="predicted"/>
<accession>A0A1I4V8I6</accession>
<dbReference type="Proteomes" id="UP000182961">
    <property type="component" value="Unassembled WGS sequence"/>
</dbReference>
<evidence type="ECO:0000256" key="3">
    <source>
        <dbReference type="SAM" id="SignalP"/>
    </source>
</evidence>
<feature type="signal peptide" evidence="3">
    <location>
        <begin position="1"/>
        <end position="20"/>
    </location>
</feature>
<sequence>MRKKYFVLIFLLFLPYCAMAQALSGTYHIGTSQPAPFKTITSAIARINASGVSGPVTFLLDDSNYSTKNGEIFPIVITQFTGSSATNTLTIKPNAGNTVVIENRNTGEGSKSVFKIIGAKFVIFDGNNGSSSKALTVKNNSMNHTLSKTVFWLGDNASNIQIKNLAVQQSFSLKSNLSIGVFAGNGSTVSKLSTGNNPNNTIENVNFIDAKHLLFINGKDEMLNVGWKILNNTNSTTNGNNKPFFGLYVNTASNFSILNNTISDLSLVNTDYDEYGFTFVAGIAAYGSNGIVANNQINKIVNSLMSSSFGLLSSGNRMMLNNNVISDVVTSGGGDLFSQSGFGIFLSSGEDIKVYHNSVRLGGVQKLGLSAAIFVGTNTTKLDIRNNNFINAQTGGSKKVAFYSEWKAKDKYLFLDFNNYYSTQYVAGWGDYYESSNLMTTLEDWKKVIGKETNAKNIQPDFVLNTTLRLKATAKNFDLQGVLLDAVSTDIDGQPRSKPYIGADEIVCFVQPGAINGNATQCALQTGLSYSVAAVANATSYNWTVPPGWIITSGQGTNTIRVTAGAGGQNGFIRVTAAVVDCGISAVSALPVTVNSYSVAPTDIIGETTIYAGNSTTLAVSGGSAGTGATAQWFADACEGTVIGTGNSITVSPLRDSTYFVRYSGSCNTTSCISVKVTVSPLPPTVLPPMPVEPVVISGCNTNGSITLLKQEQAIFFDKSKTQLVYTNLKFPSVLPSFTMEGWVKFKTSDLNSGYTGLFGQKGILRFGFQADVLFLHSYGGYLSIPVGNLGDNEWHHIATVGDGAKTMLFIDGVLKKSLPQLTSNYGGDSSNEITIAGDIMPEWDCFKGQMMKVGFYTTALSLSEIKRLASSPTTYLGTEKGLLAGYNFNETSGAILKSVPSGVAADLVNSPIWQDPYTYIWSKTGDASFSSSTRDIKGLSSGVYNLSFYVRSGFPREVSYDLSKYTKISTWKEGKWSVIPTSDSNLIIADDYTSTSNLNGCVCTVNEGVTMTIKSGHTLTIVKEVTTKGKLILENNASLVQTTNAKNSGAIEYRRTSSPMKNFDYTYWSSPVIGQTAKLLSPNTLWDKYHKYDPLKGWVNDDGLMAPGVGFIIRTPKPGVYGAPYPETVAMPYKQPVAFKGIPNNGDYEFKVGADQYNLIGNPYPSAIDAKRFMETNKDIIHGALYFWTHNTAITNNDYQADDYATFNITGGTGTAASKANTGGVAPKGFIAAGQSFFVGNTAAGSFKFTNAMRVSGNNSQFFNLSKNLEVEVEKHRVWLNLTNSGGAFKQLLVGYISGATNDFDNLYDGPSFDGQEFVDFYSVNKGQNLTIQGRALPFSDKDEVPLGYRSTIEGTFNISIDHRDGALAGQEIWLEDKETNAIHDLSRSDYSFTAIKGVENDRFVLKYYNNQLGTEDNVLEDKKLIVSVKNKIITINSSGEAIEKVQIFDLLGRKLYDKSKINEQKWSIASLRSSKQVLIVRTTLANGAVKSNKIIF</sequence>
<feature type="domain" description="LamG-like jellyroll fold" evidence="4">
    <location>
        <begin position="736"/>
        <end position="864"/>
    </location>
</feature>
<keyword evidence="2" id="KW-1015">Disulfide bond</keyword>
<evidence type="ECO:0000259" key="4">
    <source>
        <dbReference type="SMART" id="SM00560"/>
    </source>
</evidence>
<dbReference type="InterPro" id="IPR013320">
    <property type="entry name" value="ConA-like_dom_sf"/>
</dbReference>
<name>A0A1I4V8I6_9FLAO</name>
<dbReference type="Pfam" id="PF13385">
    <property type="entry name" value="Laminin_G_3"/>
    <property type="match status" value="1"/>
</dbReference>
<dbReference type="EMBL" id="FOUT01000004">
    <property type="protein sequence ID" value="SFM97507.1"/>
    <property type="molecule type" value="Genomic_DNA"/>
</dbReference>
<dbReference type="SUPFAM" id="SSF51126">
    <property type="entry name" value="Pectin lyase-like"/>
    <property type="match status" value="1"/>
</dbReference>
<dbReference type="SMART" id="SM00560">
    <property type="entry name" value="LamGL"/>
    <property type="match status" value="1"/>
</dbReference>
<evidence type="ECO:0000313" key="5">
    <source>
        <dbReference type="EMBL" id="SFM97507.1"/>
    </source>
</evidence>
<dbReference type="InterPro" id="IPR006558">
    <property type="entry name" value="LamG-like"/>
</dbReference>
<dbReference type="GO" id="GO:0030246">
    <property type="term" value="F:carbohydrate binding"/>
    <property type="evidence" value="ECO:0007669"/>
    <property type="project" value="UniProtKB-KW"/>
</dbReference>
<evidence type="ECO:0000256" key="1">
    <source>
        <dbReference type="ARBA" id="ARBA00022729"/>
    </source>
</evidence>
<dbReference type="Pfam" id="PF19408">
    <property type="entry name" value="PKD_6"/>
    <property type="match status" value="1"/>
</dbReference>
<keyword evidence="6" id="KW-1185">Reference proteome</keyword>
<evidence type="ECO:0000313" key="6">
    <source>
        <dbReference type="Proteomes" id="UP000182961"/>
    </source>
</evidence>
<keyword evidence="1 3" id="KW-0732">Signal</keyword>
<dbReference type="NCBIfam" id="NF033708">
    <property type="entry name" value="T9SS_Cterm_ChiA"/>
    <property type="match status" value="1"/>
</dbReference>
<dbReference type="Pfam" id="PF19081">
    <property type="entry name" value="Ig_7"/>
    <property type="match status" value="1"/>
</dbReference>
<dbReference type="InterPro" id="IPR045829">
    <property type="entry name" value="PKD_6"/>
</dbReference>
<protein>
    <submittedName>
        <fullName evidence="5">Concanavalin A-like lectin/glucanases superfamily protein</fullName>
    </submittedName>
</protein>
<reference evidence="6" key="1">
    <citation type="submission" date="2016-10" db="EMBL/GenBank/DDBJ databases">
        <authorList>
            <person name="Varghese N."/>
            <person name="Submissions S."/>
        </authorList>
    </citation>
    <scope>NUCLEOTIDE SEQUENCE [LARGE SCALE GENOMIC DNA]</scope>
    <source>
        <strain evidence="6">DSM 4002</strain>
    </source>
</reference>
<dbReference type="SUPFAM" id="SSF49899">
    <property type="entry name" value="Concanavalin A-like lectins/glucanases"/>
    <property type="match status" value="1"/>
</dbReference>
<dbReference type="InterPro" id="IPR011050">
    <property type="entry name" value="Pectin_lyase_fold/virulence"/>
</dbReference>
<dbReference type="eggNOG" id="COG1345">
    <property type="taxonomic scope" value="Bacteria"/>
</dbReference>
<feature type="chain" id="PRO_5010333234" evidence="3">
    <location>
        <begin position="21"/>
        <end position="1498"/>
    </location>
</feature>
<evidence type="ECO:0000256" key="2">
    <source>
        <dbReference type="ARBA" id="ARBA00023157"/>
    </source>
</evidence>
<organism evidence="5 6">
    <name type="scientific">Flavobacterium succinicans</name>
    <dbReference type="NCBI Taxonomy" id="29536"/>
    <lineage>
        <taxon>Bacteria</taxon>
        <taxon>Pseudomonadati</taxon>
        <taxon>Bacteroidota</taxon>
        <taxon>Flavobacteriia</taxon>
        <taxon>Flavobacteriales</taxon>
        <taxon>Flavobacteriaceae</taxon>
        <taxon>Flavobacterium</taxon>
    </lineage>
</organism>
<dbReference type="GO" id="GO:0005975">
    <property type="term" value="P:carbohydrate metabolic process"/>
    <property type="evidence" value="ECO:0007669"/>
    <property type="project" value="UniProtKB-ARBA"/>
</dbReference>
<keyword evidence="5" id="KW-0430">Lectin</keyword>
<dbReference type="eggNOG" id="COG3291">
    <property type="taxonomic scope" value="Bacteria"/>
</dbReference>
<gene>
    <name evidence="5" type="ORF">SAMN05444143_104177</name>
</gene>
<dbReference type="RefSeq" id="WP_024979847.1">
    <property type="nucleotide sequence ID" value="NZ_CBCRUM010000003.1"/>
</dbReference>
<dbReference type="GO" id="GO:0004553">
    <property type="term" value="F:hydrolase activity, hydrolyzing O-glycosyl compounds"/>
    <property type="evidence" value="ECO:0007669"/>
    <property type="project" value="UniProtKB-ARBA"/>
</dbReference>
<dbReference type="eggNOG" id="COG3405">
    <property type="taxonomic scope" value="Bacteria"/>
</dbReference>
<dbReference type="InterPro" id="IPR044023">
    <property type="entry name" value="Ig_7"/>
</dbReference>